<dbReference type="PANTHER" id="PTHR11070">
    <property type="entry name" value="UVRD / RECB / PCRA DNA HELICASE FAMILY MEMBER"/>
    <property type="match status" value="1"/>
</dbReference>
<comment type="caution">
    <text evidence="16">The sequence shown here is derived from an EMBL/GenBank/DDBJ whole genome shotgun (WGS) entry which is preliminary data.</text>
</comment>
<dbReference type="PROSITE" id="PS51217">
    <property type="entry name" value="UVRD_HELICASE_CTER"/>
    <property type="match status" value="1"/>
</dbReference>
<comment type="similarity">
    <text evidence="1">Belongs to the helicase family. UvrD subfamily.</text>
</comment>
<evidence type="ECO:0000256" key="3">
    <source>
        <dbReference type="ARBA" id="ARBA00022801"/>
    </source>
</evidence>
<evidence type="ECO:0000256" key="12">
    <source>
        <dbReference type="PROSITE-ProRule" id="PRU00560"/>
    </source>
</evidence>
<dbReference type="Gene3D" id="1.10.486.10">
    <property type="entry name" value="PCRA, domain 4"/>
    <property type="match status" value="1"/>
</dbReference>
<dbReference type="Pfam" id="PF00580">
    <property type="entry name" value="UvrD-helicase"/>
    <property type="match status" value="1"/>
</dbReference>
<dbReference type="Proteomes" id="UP000647133">
    <property type="component" value="Unassembled WGS sequence"/>
</dbReference>
<organism evidence="16 17">
    <name type="scientific">Echinicola arenosa</name>
    <dbReference type="NCBI Taxonomy" id="2774144"/>
    <lineage>
        <taxon>Bacteria</taxon>
        <taxon>Pseudomonadati</taxon>
        <taxon>Bacteroidota</taxon>
        <taxon>Cytophagia</taxon>
        <taxon>Cytophagales</taxon>
        <taxon>Cyclobacteriaceae</taxon>
        <taxon>Echinicola</taxon>
    </lineage>
</organism>
<evidence type="ECO:0000256" key="6">
    <source>
        <dbReference type="ARBA" id="ARBA00023125"/>
    </source>
</evidence>
<dbReference type="SUPFAM" id="SSF52540">
    <property type="entry name" value="P-loop containing nucleoside triphosphate hydrolases"/>
    <property type="match status" value="1"/>
</dbReference>
<keyword evidence="17" id="KW-1185">Reference proteome</keyword>
<name>A0ABR9AN41_9BACT</name>
<keyword evidence="5 12" id="KW-0067">ATP-binding</keyword>
<feature type="region of interest" description="Disordered" evidence="13">
    <location>
        <begin position="653"/>
        <end position="676"/>
    </location>
</feature>
<evidence type="ECO:0000256" key="7">
    <source>
        <dbReference type="ARBA" id="ARBA00023235"/>
    </source>
</evidence>
<dbReference type="Gene3D" id="3.40.50.300">
    <property type="entry name" value="P-loop containing nucleotide triphosphate hydrolases"/>
    <property type="match status" value="2"/>
</dbReference>
<evidence type="ECO:0000313" key="17">
    <source>
        <dbReference type="Proteomes" id="UP000647133"/>
    </source>
</evidence>
<comment type="catalytic activity">
    <reaction evidence="11">
        <text>ATP + H2O = ADP + phosphate + H(+)</text>
        <dbReference type="Rhea" id="RHEA:13065"/>
        <dbReference type="ChEBI" id="CHEBI:15377"/>
        <dbReference type="ChEBI" id="CHEBI:15378"/>
        <dbReference type="ChEBI" id="CHEBI:30616"/>
        <dbReference type="ChEBI" id="CHEBI:43474"/>
        <dbReference type="ChEBI" id="CHEBI:456216"/>
        <dbReference type="EC" id="5.6.2.4"/>
    </reaction>
</comment>
<keyword evidence="4 12" id="KW-0347">Helicase</keyword>
<evidence type="ECO:0000256" key="2">
    <source>
        <dbReference type="ARBA" id="ARBA00022741"/>
    </source>
</evidence>
<dbReference type="Pfam" id="PF13361">
    <property type="entry name" value="UvrD_C"/>
    <property type="match status" value="1"/>
</dbReference>
<keyword evidence="3 12" id="KW-0378">Hydrolase</keyword>
<evidence type="ECO:0000259" key="15">
    <source>
        <dbReference type="PROSITE" id="PS51217"/>
    </source>
</evidence>
<evidence type="ECO:0000313" key="16">
    <source>
        <dbReference type="EMBL" id="MBD8490226.1"/>
    </source>
</evidence>
<keyword evidence="6" id="KW-0238">DNA-binding</keyword>
<dbReference type="Pfam" id="PF21196">
    <property type="entry name" value="PcrA_UvrD_tudor"/>
    <property type="match status" value="1"/>
</dbReference>
<evidence type="ECO:0000256" key="8">
    <source>
        <dbReference type="ARBA" id="ARBA00034617"/>
    </source>
</evidence>
<evidence type="ECO:0000259" key="14">
    <source>
        <dbReference type="PROSITE" id="PS51198"/>
    </source>
</evidence>
<dbReference type="Gene3D" id="1.10.10.160">
    <property type="match status" value="1"/>
</dbReference>
<feature type="domain" description="UvrD-like helicase ATP-binding" evidence="14">
    <location>
        <begin position="5"/>
        <end position="290"/>
    </location>
</feature>
<dbReference type="InterPro" id="IPR000212">
    <property type="entry name" value="DNA_helicase_UvrD/REP"/>
</dbReference>
<dbReference type="PROSITE" id="PS51198">
    <property type="entry name" value="UVRD_HELICASE_ATP_BIND"/>
    <property type="match status" value="1"/>
</dbReference>
<dbReference type="EC" id="5.6.2.4" evidence="9"/>
<evidence type="ECO:0000256" key="5">
    <source>
        <dbReference type="ARBA" id="ARBA00022840"/>
    </source>
</evidence>
<dbReference type="PANTHER" id="PTHR11070:SF2">
    <property type="entry name" value="ATP-DEPENDENT DNA HELICASE SRS2"/>
    <property type="match status" value="1"/>
</dbReference>
<dbReference type="InterPro" id="IPR013986">
    <property type="entry name" value="DExx_box_DNA_helicase_dom_sf"/>
</dbReference>
<evidence type="ECO:0000256" key="1">
    <source>
        <dbReference type="ARBA" id="ARBA00009922"/>
    </source>
</evidence>
<evidence type="ECO:0000256" key="9">
    <source>
        <dbReference type="ARBA" id="ARBA00034808"/>
    </source>
</evidence>
<reference evidence="16 17" key="1">
    <citation type="submission" date="2020-09" db="EMBL/GenBank/DDBJ databases">
        <title>Echinicola sp. CAU 1574 isolated from sand of Sido Beach.</title>
        <authorList>
            <person name="Kim W."/>
        </authorList>
    </citation>
    <scope>NUCLEOTIDE SEQUENCE [LARGE SCALE GENOMIC DNA]</scope>
    <source>
        <strain evidence="16 17">CAU 1574</strain>
    </source>
</reference>
<evidence type="ECO:0000256" key="13">
    <source>
        <dbReference type="SAM" id="MobiDB-lite"/>
    </source>
</evidence>
<evidence type="ECO:0000256" key="4">
    <source>
        <dbReference type="ARBA" id="ARBA00022806"/>
    </source>
</evidence>
<feature type="compositionally biased region" description="Polar residues" evidence="13">
    <location>
        <begin position="653"/>
        <end position="667"/>
    </location>
</feature>
<keyword evidence="2 12" id="KW-0547">Nucleotide-binding</keyword>
<dbReference type="EMBL" id="JACYTQ010000006">
    <property type="protein sequence ID" value="MBD8490226.1"/>
    <property type="molecule type" value="Genomic_DNA"/>
</dbReference>
<evidence type="ECO:0000256" key="10">
    <source>
        <dbReference type="ARBA" id="ARBA00034923"/>
    </source>
</evidence>
<keyword evidence="7" id="KW-0413">Isomerase</keyword>
<accession>A0ABR9AN41</accession>
<feature type="binding site" evidence="12">
    <location>
        <begin position="26"/>
        <end position="33"/>
    </location>
    <ligand>
        <name>ATP</name>
        <dbReference type="ChEBI" id="CHEBI:30616"/>
    </ligand>
</feature>
<proteinExistence type="inferred from homology"/>
<dbReference type="InterPro" id="IPR014017">
    <property type="entry name" value="DNA_helicase_UvrD-like_C"/>
</dbReference>
<dbReference type="InterPro" id="IPR027417">
    <property type="entry name" value="P-loop_NTPase"/>
</dbReference>
<dbReference type="RefSeq" id="WP_192011305.1">
    <property type="nucleotide sequence ID" value="NZ_JACYTQ010000006.1"/>
</dbReference>
<dbReference type="InterPro" id="IPR014016">
    <property type="entry name" value="UvrD-like_ATP-bd"/>
</dbReference>
<dbReference type="CDD" id="cd18807">
    <property type="entry name" value="SF1_C_UvrD"/>
    <property type="match status" value="1"/>
</dbReference>
<evidence type="ECO:0000256" key="11">
    <source>
        <dbReference type="ARBA" id="ARBA00048988"/>
    </source>
</evidence>
<dbReference type="CDD" id="cd17932">
    <property type="entry name" value="DEXQc_UvrD"/>
    <property type="match status" value="1"/>
</dbReference>
<feature type="domain" description="UvrD-like helicase C-terminal" evidence="15">
    <location>
        <begin position="291"/>
        <end position="566"/>
    </location>
</feature>
<comment type="catalytic activity">
    <reaction evidence="8">
        <text>Couples ATP hydrolysis with the unwinding of duplex DNA by translocating in the 3'-5' direction.</text>
        <dbReference type="EC" id="5.6.2.4"/>
    </reaction>
</comment>
<sequence>MDYLEGLNPPQREAVEHTEGPLMIIAGAGSGKTRVLTYRIAHLIHAKGIDPFQILSLTFTNKAASEMRHRIERLIGLEARNTWMGTFHSIFAKILRVESEKLGFPSNFTIYDTDDSKSLIKSIVKEMRLDDKVYKPNTVWSRISGAKNRLISWENYINDPYIKADDEAAMKPRMGEIYRAYQKRLFKSSAMDFDDLLFNTNVLFRDHPDVLNKYQQRFRYVLVDEFQDTNLSQYLITKKLAAVHQNICVVGDDAQSIYAFRGADIQNILNFEKDYPDLEVVKLEQNYRSTKNIVEAANSIIAKNKAQLKKNVWTQNDNGDLIELIKAASDNEEGRMVASTIFEEKNNKKLENSDFAILYRTNSQSRAIEEALRKMNITYKIVGGLSFYQRKEIKDLMAYMRYVVNQDDEEAFKRIINYPKRGIGASSVEKMMVSAYEHDIPLWKVINNAGSFLSGRAANAVADFSTLIKSFKMETERKDAYEAASAIAKQSGLLRELYEDKTIEGLNRYENVQELLNAIKEYVDNPENEDKSLGAFLQEIALLTDNDRDKDEVDAVTLMTIHSSKGLEFRQVFVVGLEEDLFPSQMMMQSREDLEEERRLFYVATTRAMEKLYLSYAITRYRFGRLLNCEPSRFLEEVDPNCIKVTKRKGRQLGSSSFGQQNTNGSEGKSGFIGLKRPSMRANTTAKVHTPSPDFKPSNTNNLMEGMKVEHPKFGYGKVLKVEIEGINKKATIGFDNFGDKTLLLSFAKLRIVES</sequence>
<gene>
    <name evidence="16" type="ORF">IFO69_15835</name>
</gene>
<protein>
    <recommendedName>
        <fullName evidence="9">DNA 3'-5' helicase</fullName>
        <ecNumber evidence="9">5.6.2.4</ecNumber>
    </recommendedName>
    <alternativeName>
        <fullName evidence="10">DNA 3'-5' helicase II</fullName>
    </alternativeName>
</protein>